<evidence type="ECO:0000313" key="3">
    <source>
        <dbReference type="Proteomes" id="UP000030004"/>
    </source>
</evidence>
<name>A0A0A0EEA1_9RHOB</name>
<dbReference type="OrthoDB" id="9810773at2"/>
<feature type="signal peptide" evidence="1">
    <location>
        <begin position="1"/>
        <end position="25"/>
    </location>
</feature>
<dbReference type="EMBL" id="AQQX01000010">
    <property type="protein sequence ID" value="KGM47547.1"/>
    <property type="molecule type" value="Genomic_DNA"/>
</dbReference>
<dbReference type="RefSeq" id="WP_043752559.1">
    <property type="nucleotide sequence ID" value="NZ_AQQX01000010.1"/>
</dbReference>
<keyword evidence="2" id="KW-0030">Aminoacyl-tRNA synthetase</keyword>
<dbReference type="Gene3D" id="2.30.30.40">
    <property type="entry name" value="SH3 Domains"/>
    <property type="match status" value="1"/>
</dbReference>
<organism evidence="2 3">
    <name type="scientific">Pseudooceanicola atlanticus</name>
    <dbReference type="NCBI Taxonomy" id="1461694"/>
    <lineage>
        <taxon>Bacteria</taxon>
        <taxon>Pseudomonadati</taxon>
        <taxon>Pseudomonadota</taxon>
        <taxon>Alphaproteobacteria</taxon>
        <taxon>Rhodobacterales</taxon>
        <taxon>Paracoccaceae</taxon>
        <taxon>Pseudooceanicola</taxon>
    </lineage>
</organism>
<dbReference type="STRING" id="1461694.ATO9_18175"/>
<dbReference type="AlphaFoldDB" id="A0A0A0EEA1"/>
<keyword evidence="2" id="KW-0436">Ligase</keyword>
<evidence type="ECO:0000313" key="2">
    <source>
        <dbReference type="EMBL" id="KGM47547.1"/>
    </source>
</evidence>
<proteinExistence type="predicted"/>
<dbReference type="Pfam" id="PF06347">
    <property type="entry name" value="SH3_4"/>
    <property type="match status" value="2"/>
</dbReference>
<dbReference type="Proteomes" id="UP000030004">
    <property type="component" value="Unassembled WGS sequence"/>
</dbReference>
<evidence type="ECO:0000256" key="1">
    <source>
        <dbReference type="SAM" id="SignalP"/>
    </source>
</evidence>
<sequence length="178" mass="19981">MRQSWTGALALLLSIAIFPVNPAAADSKVLKTSATQEVGPVTHLPLPRYVSMKASKANVRRGPSRTHRIDWVYMRRNMPLQITAEYGHWRRVRDQEGVGGWIHHSLLSGVRTVLIEQDMLELQVRPHETAAVSAELELGVVARLEECLPDWCRLSVAGFRGWAPKSALWGVDPDELRD</sequence>
<gene>
    <name evidence="2" type="ORF">ATO9_18175</name>
</gene>
<protein>
    <submittedName>
        <fullName evidence="2">Aspartyl-trna synthetase</fullName>
    </submittedName>
</protein>
<dbReference type="eggNOG" id="COG3807">
    <property type="taxonomic scope" value="Bacteria"/>
</dbReference>
<dbReference type="InterPro" id="IPR010466">
    <property type="entry name" value="DUF1058"/>
</dbReference>
<accession>A0A0A0EEA1</accession>
<comment type="caution">
    <text evidence="2">The sequence shown here is derived from an EMBL/GenBank/DDBJ whole genome shotgun (WGS) entry which is preliminary data.</text>
</comment>
<keyword evidence="1" id="KW-0732">Signal</keyword>
<keyword evidence="3" id="KW-1185">Reference proteome</keyword>
<dbReference type="GO" id="GO:0004812">
    <property type="term" value="F:aminoacyl-tRNA ligase activity"/>
    <property type="evidence" value="ECO:0007669"/>
    <property type="project" value="UniProtKB-KW"/>
</dbReference>
<feature type="chain" id="PRO_5001961490" evidence="1">
    <location>
        <begin position="26"/>
        <end position="178"/>
    </location>
</feature>
<reference evidence="2 3" key="1">
    <citation type="journal article" date="2015" name="Antonie Van Leeuwenhoek">
        <title>Pseudooceanicola atlanticus gen. nov. sp. nov., isolated from surface seawater of the Atlantic Ocean and reclassification of Oceanicola batsensis, Oceanicola marinus, Oceanicola nitratireducens, Oceanicola nanhaiensis, Oceanicola antarcticus and Oceanicola flagellatus, as Pseudooceanicola batsensis comb. nov., Pseudooceanicola marinus comb. nov., Pseudooceanicola nitratireducens comb. nov., Pseudooceanicola nanhaiensis comb. nov., Pseudooceanicola antarcticus comb. nov., and Pseudooceanicola flagellatus comb. nov.</title>
        <authorList>
            <person name="Lai Q."/>
            <person name="Li G."/>
            <person name="Liu X."/>
            <person name="Du Y."/>
            <person name="Sun F."/>
            <person name="Shao Z."/>
        </authorList>
    </citation>
    <scope>NUCLEOTIDE SEQUENCE [LARGE SCALE GENOMIC DNA]</scope>
    <source>
        <strain evidence="2 3">22II-s11g</strain>
    </source>
</reference>